<evidence type="ECO:0000313" key="2">
    <source>
        <dbReference type="Ensembl" id="ENSCSEP00000010883.1"/>
    </source>
</evidence>
<evidence type="ECO:0000256" key="1">
    <source>
        <dbReference type="SAM" id="Phobius"/>
    </source>
</evidence>
<feature type="transmembrane region" description="Helical" evidence="1">
    <location>
        <begin position="69"/>
        <end position="89"/>
    </location>
</feature>
<protein>
    <submittedName>
        <fullName evidence="2">Uncharacterized protein</fullName>
    </submittedName>
</protein>
<dbReference type="InterPro" id="IPR040350">
    <property type="entry name" value="TMEM272"/>
</dbReference>
<organism evidence="2 3">
    <name type="scientific">Cynoglossus semilaevis</name>
    <name type="common">Tongue sole</name>
    <dbReference type="NCBI Taxonomy" id="244447"/>
    <lineage>
        <taxon>Eukaryota</taxon>
        <taxon>Metazoa</taxon>
        <taxon>Chordata</taxon>
        <taxon>Craniata</taxon>
        <taxon>Vertebrata</taxon>
        <taxon>Euteleostomi</taxon>
        <taxon>Actinopterygii</taxon>
        <taxon>Neopterygii</taxon>
        <taxon>Teleostei</taxon>
        <taxon>Neoteleostei</taxon>
        <taxon>Acanthomorphata</taxon>
        <taxon>Carangaria</taxon>
        <taxon>Pleuronectiformes</taxon>
        <taxon>Pleuronectoidei</taxon>
        <taxon>Cynoglossidae</taxon>
        <taxon>Cynoglossinae</taxon>
        <taxon>Cynoglossus</taxon>
    </lineage>
</organism>
<name>A0A3P8V671_CYNSE</name>
<evidence type="ECO:0000313" key="3">
    <source>
        <dbReference type="Proteomes" id="UP000265120"/>
    </source>
</evidence>
<keyword evidence="1" id="KW-1133">Transmembrane helix</keyword>
<dbReference type="Proteomes" id="UP000265120">
    <property type="component" value="Chromosome 18"/>
</dbReference>
<dbReference type="PANTHER" id="PTHR33444">
    <property type="entry name" value="SI:DKEY-19B23.12-RELATED"/>
    <property type="match status" value="1"/>
</dbReference>
<dbReference type="Ensembl" id="ENSCSET00000011012.1">
    <property type="protein sequence ID" value="ENSCSEP00000010883.1"/>
    <property type="gene ID" value="ENSCSEG00000006971.1"/>
</dbReference>
<proteinExistence type="predicted"/>
<dbReference type="GeneTree" id="ENSGT01010000222656"/>
<reference evidence="2 3" key="1">
    <citation type="journal article" date="2014" name="Nat. Genet.">
        <title>Whole-genome sequence of a flatfish provides insights into ZW sex chromosome evolution and adaptation to a benthic lifestyle.</title>
        <authorList>
            <person name="Chen S."/>
            <person name="Zhang G."/>
            <person name="Shao C."/>
            <person name="Huang Q."/>
            <person name="Liu G."/>
            <person name="Zhang P."/>
            <person name="Song W."/>
            <person name="An N."/>
            <person name="Chalopin D."/>
            <person name="Volff J.N."/>
            <person name="Hong Y."/>
            <person name="Li Q."/>
            <person name="Sha Z."/>
            <person name="Zhou H."/>
            <person name="Xie M."/>
            <person name="Yu Q."/>
            <person name="Liu Y."/>
            <person name="Xiang H."/>
            <person name="Wang N."/>
            <person name="Wu K."/>
            <person name="Yang C."/>
            <person name="Zhou Q."/>
            <person name="Liao X."/>
            <person name="Yang L."/>
            <person name="Hu Q."/>
            <person name="Zhang J."/>
            <person name="Meng L."/>
            <person name="Jin L."/>
            <person name="Tian Y."/>
            <person name="Lian J."/>
            <person name="Yang J."/>
            <person name="Miao G."/>
            <person name="Liu S."/>
            <person name="Liang Z."/>
            <person name="Yan F."/>
            <person name="Li Y."/>
            <person name="Sun B."/>
            <person name="Zhang H."/>
            <person name="Zhang J."/>
            <person name="Zhu Y."/>
            <person name="Du M."/>
            <person name="Zhao Y."/>
            <person name="Schartl M."/>
            <person name="Tang Q."/>
            <person name="Wang J."/>
        </authorList>
    </citation>
    <scope>NUCLEOTIDE SEQUENCE</scope>
</reference>
<reference evidence="2" key="2">
    <citation type="submission" date="2025-08" db="UniProtKB">
        <authorList>
            <consortium name="Ensembl"/>
        </authorList>
    </citation>
    <scope>IDENTIFICATION</scope>
</reference>
<accession>A0A3P8V671</accession>
<feature type="transmembrane region" description="Helical" evidence="1">
    <location>
        <begin position="109"/>
        <end position="129"/>
    </location>
</feature>
<keyword evidence="1" id="KW-0472">Membrane</keyword>
<dbReference type="PANTHER" id="PTHR33444:SF2">
    <property type="entry name" value="MARVEL DOMAIN-CONTAINING PROTEIN"/>
    <property type="match status" value="1"/>
</dbReference>
<dbReference type="STRING" id="244447.ENSCSEP00000010883"/>
<reference evidence="2" key="3">
    <citation type="submission" date="2025-09" db="UniProtKB">
        <authorList>
            <consortium name="Ensembl"/>
        </authorList>
    </citation>
    <scope>IDENTIFICATION</scope>
</reference>
<keyword evidence="1" id="KW-0812">Transmembrane</keyword>
<sequence>MPVLSMSYGFLFLCVSSGDMDPSSEEESGRQGTLLITATVIAGVMWWIVMFAAIALGATHLNLCPVQQYVPIFLIVFGASNLLSLFLTYSKSTWKDGIVSIVMTTITSLLHLFGFCWFITGNIWVYSVYPPSYTPGEAKYCDRTTYQFAFVVLTVTWIILGLVIVCGCCFSILTCCNIFSVRQQLTASRNSFYGSTSFEGPAAGDI</sequence>
<feature type="transmembrane region" description="Helical" evidence="1">
    <location>
        <begin position="150"/>
        <end position="173"/>
    </location>
</feature>
<dbReference type="InParanoid" id="A0A3P8V671"/>
<dbReference type="AlphaFoldDB" id="A0A3P8V671"/>
<keyword evidence="3" id="KW-1185">Reference proteome</keyword>
<dbReference type="OMA" id="TIKWIMA"/>
<feature type="transmembrane region" description="Helical" evidence="1">
    <location>
        <begin position="34"/>
        <end position="57"/>
    </location>
</feature>